<reference evidence="2 3" key="1">
    <citation type="submission" date="2013-12" db="EMBL/GenBank/DDBJ databases">
        <authorList>
            <person name="Zelazny A."/>
            <person name="Olivier K."/>
            <person name="Holland S."/>
            <person name="Lenaerts A."/>
            <person name="Ordway D."/>
            <person name="DeGroote M.A."/>
            <person name="Parker T."/>
            <person name="Sizemore C."/>
            <person name="Tallon L.J."/>
            <person name="Sadzewicz L.K."/>
            <person name="Sengamalay N."/>
            <person name="Fraser C.M."/>
            <person name="Hine E."/>
            <person name="Shefchek K.A."/>
            <person name="Das S.P."/>
            <person name="Tettelin H."/>
        </authorList>
    </citation>
    <scope>NUCLEOTIDE SEQUENCE [LARGE SCALE GENOMIC DNA]</scope>
    <source>
        <strain evidence="2 3">1513</strain>
    </source>
</reference>
<dbReference type="Proteomes" id="UP000023351">
    <property type="component" value="Unassembled WGS sequence"/>
</dbReference>
<proteinExistence type="predicted"/>
<dbReference type="AlphaFoldDB" id="X8DQ84"/>
<name>X8DQ84_9MYCO</name>
<feature type="region of interest" description="Disordered" evidence="1">
    <location>
        <begin position="17"/>
        <end position="42"/>
    </location>
</feature>
<gene>
    <name evidence="2" type="ORF">I540_3358</name>
</gene>
<protein>
    <submittedName>
        <fullName evidence="2">Uncharacterized protein</fullName>
    </submittedName>
</protein>
<evidence type="ECO:0000313" key="2">
    <source>
        <dbReference type="EMBL" id="EUA69803.1"/>
    </source>
</evidence>
<evidence type="ECO:0000313" key="3">
    <source>
        <dbReference type="Proteomes" id="UP000023351"/>
    </source>
</evidence>
<organism evidence="2 3">
    <name type="scientific">Mycobacteroides abscessus subsp. bolletii 1513</name>
    <dbReference type="NCBI Taxonomy" id="1299321"/>
    <lineage>
        <taxon>Bacteria</taxon>
        <taxon>Bacillati</taxon>
        <taxon>Actinomycetota</taxon>
        <taxon>Actinomycetes</taxon>
        <taxon>Mycobacteriales</taxon>
        <taxon>Mycobacteriaceae</taxon>
        <taxon>Mycobacteroides</taxon>
        <taxon>Mycobacteroides abscessus</taxon>
    </lineage>
</organism>
<comment type="caution">
    <text evidence="2">The sequence shown here is derived from an EMBL/GenBank/DDBJ whole genome shotgun (WGS) entry which is preliminary data.</text>
</comment>
<accession>X8DQ84</accession>
<dbReference type="EMBL" id="JAOJ01000002">
    <property type="protein sequence ID" value="EUA69803.1"/>
    <property type="molecule type" value="Genomic_DNA"/>
</dbReference>
<evidence type="ECO:0000256" key="1">
    <source>
        <dbReference type="SAM" id="MobiDB-lite"/>
    </source>
</evidence>
<sequence>MTYENFTSRSIVTVITGTCHGSSARRRHTHQKKGDSPRPLSA</sequence>